<feature type="signal peptide" evidence="1">
    <location>
        <begin position="1"/>
        <end position="31"/>
    </location>
</feature>
<name>A0ABN1Q8P1_9ACTN</name>
<evidence type="ECO:0008006" key="4">
    <source>
        <dbReference type="Google" id="ProtNLM"/>
    </source>
</evidence>
<dbReference type="RefSeq" id="WP_344236506.1">
    <property type="nucleotide sequence ID" value="NZ_BAAAHH010000002.1"/>
</dbReference>
<comment type="caution">
    <text evidence="2">The sequence shown here is derived from an EMBL/GenBank/DDBJ whole genome shotgun (WGS) entry which is preliminary data.</text>
</comment>
<keyword evidence="3" id="KW-1185">Reference proteome</keyword>
<dbReference type="PROSITE" id="PS51318">
    <property type="entry name" value="TAT"/>
    <property type="match status" value="1"/>
</dbReference>
<gene>
    <name evidence="2" type="ORF">GCM10009550_06500</name>
</gene>
<evidence type="ECO:0000256" key="1">
    <source>
        <dbReference type="SAM" id="SignalP"/>
    </source>
</evidence>
<proteinExistence type="predicted"/>
<dbReference type="EMBL" id="BAAAHH010000002">
    <property type="protein sequence ID" value="GAA0938654.1"/>
    <property type="molecule type" value="Genomic_DNA"/>
</dbReference>
<evidence type="ECO:0000313" key="3">
    <source>
        <dbReference type="Proteomes" id="UP001500665"/>
    </source>
</evidence>
<dbReference type="InterPro" id="IPR006311">
    <property type="entry name" value="TAT_signal"/>
</dbReference>
<reference evidence="2 3" key="1">
    <citation type="journal article" date="2019" name="Int. J. Syst. Evol. Microbiol.">
        <title>The Global Catalogue of Microorganisms (GCM) 10K type strain sequencing project: providing services to taxonomists for standard genome sequencing and annotation.</title>
        <authorList>
            <consortium name="The Broad Institute Genomics Platform"/>
            <consortium name="The Broad Institute Genome Sequencing Center for Infectious Disease"/>
            <person name="Wu L."/>
            <person name="Ma J."/>
        </authorList>
    </citation>
    <scope>NUCLEOTIDE SEQUENCE [LARGE SCALE GENOMIC DNA]</scope>
    <source>
        <strain evidence="2 3">JCM 10696</strain>
    </source>
</reference>
<evidence type="ECO:0000313" key="2">
    <source>
        <dbReference type="EMBL" id="GAA0938654.1"/>
    </source>
</evidence>
<sequence length="257" mass="27020">MRSPFRRRGLVAATALALGGALFGAVPAASAETIPGFSFSKCPALPAGADPELWMCNVAVINGGHLDLGSMVQNITSPITLTYAVGFDGETGEQTVLVGALESEKFKVIDGIFGDPFFTAVYAKPEYAGFMDLQGGDILINLKFKLSNPKLGSSCYVGSNGDPIKLRMIFGTTNPPAPNQPISGEFPTEVSLDPLVYKATIVDNSFAVPQARNCGLLGLGSLNWAVDLYAGLPSRAGNSAAVFKQYLHSKTYAEMGS</sequence>
<keyword evidence="1" id="KW-0732">Signal</keyword>
<accession>A0ABN1Q8P1</accession>
<protein>
    <recommendedName>
        <fullName evidence="4">Secreted protein</fullName>
    </recommendedName>
</protein>
<organism evidence="2 3">
    <name type="scientific">Actinocorallia libanotica</name>
    <dbReference type="NCBI Taxonomy" id="46162"/>
    <lineage>
        <taxon>Bacteria</taxon>
        <taxon>Bacillati</taxon>
        <taxon>Actinomycetota</taxon>
        <taxon>Actinomycetes</taxon>
        <taxon>Streptosporangiales</taxon>
        <taxon>Thermomonosporaceae</taxon>
        <taxon>Actinocorallia</taxon>
    </lineage>
</organism>
<feature type="chain" id="PRO_5045987089" description="Secreted protein" evidence="1">
    <location>
        <begin position="32"/>
        <end position="257"/>
    </location>
</feature>
<dbReference type="Proteomes" id="UP001500665">
    <property type="component" value="Unassembled WGS sequence"/>
</dbReference>